<keyword evidence="3" id="KW-1185">Reference proteome</keyword>
<feature type="domain" description="CHAT" evidence="1">
    <location>
        <begin position="424"/>
        <end position="672"/>
    </location>
</feature>
<accession>A0ABW2CR31</accession>
<name>A0ABW2CR31_9ACTN</name>
<evidence type="ECO:0000313" key="3">
    <source>
        <dbReference type="Proteomes" id="UP001596380"/>
    </source>
</evidence>
<evidence type="ECO:0000313" key="2">
    <source>
        <dbReference type="EMBL" id="MFC6882800.1"/>
    </source>
</evidence>
<proteinExistence type="predicted"/>
<reference evidence="3" key="1">
    <citation type="journal article" date="2019" name="Int. J. Syst. Evol. Microbiol.">
        <title>The Global Catalogue of Microorganisms (GCM) 10K type strain sequencing project: providing services to taxonomists for standard genome sequencing and annotation.</title>
        <authorList>
            <consortium name="The Broad Institute Genomics Platform"/>
            <consortium name="The Broad Institute Genome Sequencing Center for Infectious Disease"/>
            <person name="Wu L."/>
            <person name="Ma J."/>
        </authorList>
    </citation>
    <scope>NUCLEOTIDE SEQUENCE [LARGE SCALE GENOMIC DNA]</scope>
    <source>
        <strain evidence="3">JCM 3369</strain>
    </source>
</reference>
<dbReference type="InterPro" id="IPR024983">
    <property type="entry name" value="CHAT_dom"/>
</dbReference>
<dbReference type="RefSeq" id="WP_378063543.1">
    <property type="nucleotide sequence ID" value="NZ_JBHSXS010000015.1"/>
</dbReference>
<protein>
    <submittedName>
        <fullName evidence="2">CHAT domain-containing protein</fullName>
    </submittedName>
</protein>
<dbReference type="EMBL" id="JBHSXS010000015">
    <property type="protein sequence ID" value="MFC6882800.1"/>
    <property type="molecule type" value="Genomic_DNA"/>
</dbReference>
<sequence length="674" mass="71996">MPPFPERFRDVADASHVWGDDPDADTARVFAEVGGLSEGGDHAWHLLPASAFLERLYLWCAYDPRRAWVLRNARAVLLRDFHRATGEIRAGLDSLALFQECADATRTTLERGMARYDIARTAAALLSPAPPELALLGGQERYCRIGVEAAREALEIYRAQPGSEHIRNLVTRTEQCLHNLLAAGNTLDGIAAAPDRSGALPSRARFAPLLHLFGTHLERGDSAPALAILQESARLTEHHFAARPLDGAGLDAAGRADSLFRGSFDELARLYVAEGRAGMALAATETVRAITVRPAPDPAPGPDLAFGPRPGGTAGRRLARRLGTDVSAARVADALDRLGAAGWPSGTAICVFSACDGFMSVVLAARRGTSGWDVECDQWSILQDEFDRMVDGLDLAPGPQRERRLARACEAANGFFFAEMLPLLHARGLDGLAISGPGPLARLPYEAIPVEGGTVLGDTFEVFSLPSVLLAADLAVLGHRCPPRRALVVAYGGEAMPGFREEAARIEELWNGPLDLLDGAAISKRDVLDALGGDYDLVHLACPATPDGHDEAQGDPLASALRLNDARDPSAALVTAADLFGRGFSRGPVVTVSPGPSAPPAPALTRGLLHMGARGMIVPRWPVRVEAAGRFTERAYAAIAEGHRPQRAVVRAQRARSRTDPVEDWAPFTYIGVP</sequence>
<dbReference type="Proteomes" id="UP001596380">
    <property type="component" value="Unassembled WGS sequence"/>
</dbReference>
<gene>
    <name evidence="2" type="ORF">ACFQKB_23795</name>
</gene>
<dbReference type="Pfam" id="PF12770">
    <property type="entry name" value="CHAT"/>
    <property type="match status" value="1"/>
</dbReference>
<organism evidence="2 3">
    <name type="scientific">Actinomadura yumaensis</name>
    <dbReference type="NCBI Taxonomy" id="111807"/>
    <lineage>
        <taxon>Bacteria</taxon>
        <taxon>Bacillati</taxon>
        <taxon>Actinomycetota</taxon>
        <taxon>Actinomycetes</taxon>
        <taxon>Streptosporangiales</taxon>
        <taxon>Thermomonosporaceae</taxon>
        <taxon>Actinomadura</taxon>
    </lineage>
</organism>
<evidence type="ECO:0000259" key="1">
    <source>
        <dbReference type="Pfam" id="PF12770"/>
    </source>
</evidence>
<comment type="caution">
    <text evidence="2">The sequence shown here is derived from an EMBL/GenBank/DDBJ whole genome shotgun (WGS) entry which is preliminary data.</text>
</comment>